<dbReference type="EMBL" id="NAAC01000028">
    <property type="protein sequence ID" value="RDJ06829.1"/>
    <property type="molecule type" value="Genomic_DNA"/>
</dbReference>
<reference evidence="1 2" key="1">
    <citation type="submission" date="2017-03" db="EMBL/GenBank/DDBJ databases">
        <title>Genome analysis of Rhizobial strains effectives or ineffectives for nitrogen fixation isolated from bean seeds.</title>
        <authorList>
            <person name="Peralta H."/>
            <person name="Aguilar-Vera A."/>
            <person name="Mora Y."/>
            <person name="Vargas-Lagunas C."/>
            <person name="Girard L."/>
            <person name="Mora J."/>
        </authorList>
    </citation>
    <scope>NUCLEOTIDE SEQUENCE [LARGE SCALE GENOMIC DNA]</scope>
    <source>
        <strain evidence="1 2">CCGM3</strain>
    </source>
</reference>
<protein>
    <submittedName>
        <fullName evidence="1">Uncharacterized protein</fullName>
    </submittedName>
</protein>
<accession>A0A370KJU5</accession>
<name>A0A370KJU5_9HYPH</name>
<evidence type="ECO:0000313" key="1">
    <source>
        <dbReference type="EMBL" id="RDJ06829.1"/>
    </source>
</evidence>
<organism evidence="1 2">
    <name type="scientific">Rhizobium grahamii</name>
    <dbReference type="NCBI Taxonomy" id="1120045"/>
    <lineage>
        <taxon>Bacteria</taxon>
        <taxon>Pseudomonadati</taxon>
        <taxon>Pseudomonadota</taxon>
        <taxon>Alphaproteobacteria</taxon>
        <taxon>Hyphomicrobiales</taxon>
        <taxon>Rhizobiaceae</taxon>
        <taxon>Rhizobium/Agrobacterium group</taxon>
        <taxon>Rhizobium</taxon>
    </lineage>
</organism>
<evidence type="ECO:0000313" key="2">
    <source>
        <dbReference type="Proteomes" id="UP000254939"/>
    </source>
</evidence>
<sequence length="88" mass="9192">MWLLGAAEHLAETQCFKGHSLLTFSRPGSGRPSGAQIIVADGRSSAFTSTQSLAATIMLAHRKERGTAGHFDTALPAPGRVSCADVVL</sequence>
<gene>
    <name evidence="1" type="ORF">B5K06_22860</name>
</gene>
<proteinExistence type="predicted"/>
<dbReference type="AlphaFoldDB" id="A0A370KJU5"/>
<comment type="caution">
    <text evidence="1">The sequence shown here is derived from an EMBL/GenBank/DDBJ whole genome shotgun (WGS) entry which is preliminary data.</text>
</comment>
<dbReference type="Proteomes" id="UP000254939">
    <property type="component" value="Unassembled WGS sequence"/>
</dbReference>